<organism evidence="10 11">
    <name type="scientific">Thalassoglobus neptunius</name>
    <dbReference type="NCBI Taxonomy" id="1938619"/>
    <lineage>
        <taxon>Bacteria</taxon>
        <taxon>Pseudomonadati</taxon>
        <taxon>Planctomycetota</taxon>
        <taxon>Planctomycetia</taxon>
        <taxon>Planctomycetales</taxon>
        <taxon>Planctomycetaceae</taxon>
        <taxon>Thalassoglobus</taxon>
    </lineage>
</organism>
<evidence type="ECO:0000256" key="8">
    <source>
        <dbReference type="HAMAP-Rule" id="MF_00917"/>
    </source>
</evidence>
<feature type="binding site" evidence="8">
    <location>
        <position position="79"/>
    </location>
    <ligand>
        <name>substrate</name>
    </ligand>
</feature>
<dbReference type="PROSITE" id="PS51918">
    <property type="entry name" value="RADICAL_SAM"/>
    <property type="match status" value="1"/>
</dbReference>
<dbReference type="PANTHER" id="PTHR42836">
    <property type="entry name" value="7-CARBOXY-7-DEAZAGUANINE SYNTHASE"/>
    <property type="match status" value="1"/>
</dbReference>
<keyword evidence="6 8" id="KW-0411">Iron-sulfur</keyword>
<sequence length="234" mass="26703">MLKRARPIPMWISEIFHSIQGEGQHCGVPSSFVRTSGCNLRCWFCDTPHTSWNPEGTEYSIDQLLAQIEEFNCEHVVLTGGEPLLVPDMVPLTKELSRRGHFITIETAGTCFLPVEAQLMSISPKLANSTPVETNWQERHEARRHRPEVIERLIQEYDYQFKFVIDVPDDLSAVEEYLSLFPSIDTSKVFVMPQGTTVDDLNQRMSWISPGAKARSWSVSPRRHIELFGNTRGT</sequence>
<dbReference type="GO" id="GO:0000287">
    <property type="term" value="F:magnesium ion binding"/>
    <property type="evidence" value="ECO:0007669"/>
    <property type="project" value="UniProtKB-UniRule"/>
</dbReference>
<comment type="catalytic activity">
    <reaction evidence="8">
        <text>6-carboxy-5,6,7,8-tetrahydropterin + H(+) = 7-carboxy-7-carbaguanine + NH4(+)</text>
        <dbReference type="Rhea" id="RHEA:27974"/>
        <dbReference type="ChEBI" id="CHEBI:15378"/>
        <dbReference type="ChEBI" id="CHEBI:28938"/>
        <dbReference type="ChEBI" id="CHEBI:61032"/>
        <dbReference type="ChEBI" id="CHEBI:61036"/>
        <dbReference type="EC" id="4.3.99.3"/>
    </reaction>
</comment>
<keyword evidence="2 8" id="KW-0949">S-adenosyl-L-methionine</keyword>
<keyword evidence="11" id="KW-1185">Reference proteome</keyword>
<feature type="binding site" evidence="8">
    <location>
        <begin position="44"/>
        <end position="46"/>
    </location>
    <ligand>
        <name>S-adenosyl-L-methionine</name>
        <dbReference type="ChEBI" id="CHEBI:59789"/>
    </ligand>
</feature>
<feature type="binding site" evidence="8">
    <location>
        <position position="38"/>
    </location>
    <ligand>
        <name>[4Fe-4S] cluster</name>
        <dbReference type="ChEBI" id="CHEBI:49883"/>
        <note>4Fe-4S-S-AdoMet</note>
    </ligand>
</feature>
<dbReference type="HAMAP" id="MF_00917">
    <property type="entry name" value="QueE"/>
    <property type="match status" value="1"/>
</dbReference>
<feature type="domain" description="Radical SAM core" evidence="9">
    <location>
        <begin position="25"/>
        <end position="230"/>
    </location>
</feature>
<accession>A0A5C5WGW9</accession>
<comment type="cofactor">
    <cofactor evidence="8">
        <name>S-adenosyl-L-methionine</name>
        <dbReference type="ChEBI" id="CHEBI:59789"/>
    </cofactor>
    <text evidence="8">Binds 1 S-adenosyl-L-methionine per subunit.</text>
</comment>
<dbReference type="GO" id="GO:0008616">
    <property type="term" value="P:tRNA queuosine(34) biosynthetic process"/>
    <property type="evidence" value="ECO:0007669"/>
    <property type="project" value="UniProtKB-UniRule"/>
</dbReference>
<dbReference type="PANTHER" id="PTHR42836:SF1">
    <property type="entry name" value="7-CARBOXY-7-DEAZAGUANINE SYNTHASE"/>
    <property type="match status" value="1"/>
</dbReference>
<evidence type="ECO:0000256" key="1">
    <source>
        <dbReference type="ARBA" id="ARBA00022485"/>
    </source>
</evidence>
<evidence type="ECO:0000256" key="7">
    <source>
        <dbReference type="ARBA" id="ARBA00023239"/>
    </source>
</evidence>
<evidence type="ECO:0000256" key="2">
    <source>
        <dbReference type="ARBA" id="ARBA00022691"/>
    </source>
</evidence>
<evidence type="ECO:0000313" key="10">
    <source>
        <dbReference type="EMBL" id="TWT49900.1"/>
    </source>
</evidence>
<keyword evidence="4 8" id="KW-0460">Magnesium</keyword>
<dbReference type="CDD" id="cd01335">
    <property type="entry name" value="Radical_SAM"/>
    <property type="match status" value="1"/>
</dbReference>
<dbReference type="GO" id="GO:1904047">
    <property type="term" value="F:S-adenosyl-L-methionine binding"/>
    <property type="evidence" value="ECO:0007669"/>
    <property type="project" value="UniProtKB-UniRule"/>
</dbReference>
<dbReference type="InterPro" id="IPR058240">
    <property type="entry name" value="rSAM_sf"/>
</dbReference>
<evidence type="ECO:0000256" key="3">
    <source>
        <dbReference type="ARBA" id="ARBA00022723"/>
    </source>
</evidence>
<keyword evidence="8" id="KW-0671">Queuosine biosynthesis</keyword>
<comment type="cofactor">
    <cofactor evidence="8">
        <name>[4Fe-4S] cluster</name>
        <dbReference type="ChEBI" id="CHEBI:49883"/>
    </cofactor>
    <text evidence="8">Binds 1 [4Fe-4S] cluster. The cluster is coordinated with 3 cysteines and an exchangeable S-adenosyl-L-methionine.</text>
</comment>
<proteinExistence type="inferred from homology"/>
<comment type="function">
    <text evidence="8">Catalyzes the complex heterocyclic radical-mediated conversion of 6-carboxy-5,6,7,8-tetrahydropterin (CPH4) to 7-carboxy-7-deazaguanine (CDG), a step common to the biosynthetic pathways of all 7-deazapurine-containing compounds.</text>
</comment>
<keyword evidence="7 8" id="KW-0456">Lyase</keyword>
<dbReference type="Pfam" id="PF04055">
    <property type="entry name" value="Radical_SAM"/>
    <property type="match status" value="1"/>
</dbReference>
<dbReference type="GO" id="GO:0016840">
    <property type="term" value="F:carbon-nitrogen lyase activity"/>
    <property type="evidence" value="ECO:0007669"/>
    <property type="project" value="UniProtKB-UniRule"/>
</dbReference>
<keyword evidence="3 8" id="KW-0479">Metal-binding</keyword>
<reference evidence="10 11" key="1">
    <citation type="submission" date="2019-02" db="EMBL/GenBank/DDBJ databases">
        <title>Deep-cultivation of Planctomycetes and their phenomic and genomic characterization uncovers novel biology.</title>
        <authorList>
            <person name="Wiegand S."/>
            <person name="Jogler M."/>
            <person name="Boedeker C."/>
            <person name="Pinto D."/>
            <person name="Vollmers J."/>
            <person name="Rivas-Marin E."/>
            <person name="Kohn T."/>
            <person name="Peeters S.H."/>
            <person name="Heuer A."/>
            <person name="Rast P."/>
            <person name="Oberbeckmann S."/>
            <person name="Bunk B."/>
            <person name="Jeske O."/>
            <person name="Meyerdierks A."/>
            <person name="Storesund J.E."/>
            <person name="Kallscheuer N."/>
            <person name="Luecker S."/>
            <person name="Lage O.M."/>
            <person name="Pohl T."/>
            <person name="Merkel B.J."/>
            <person name="Hornburger P."/>
            <person name="Mueller R.-W."/>
            <person name="Bruemmer F."/>
            <person name="Labrenz M."/>
            <person name="Spormann A.M."/>
            <person name="Op Den Camp H."/>
            <person name="Overmann J."/>
            <person name="Amann R."/>
            <person name="Jetten M.S.M."/>
            <person name="Mascher T."/>
            <person name="Medema M.H."/>
            <person name="Devos D.P."/>
            <person name="Kaster A.-K."/>
            <person name="Ovreas L."/>
            <person name="Rohde M."/>
            <person name="Galperin M.Y."/>
            <person name="Jogler C."/>
        </authorList>
    </citation>
    <scope>NUCLEOTIDE SEQUENCE [LARGE SCALE GENOMIC DNA]</scope>
    <source>
        <strain evidence="10 11">KOR42</strain>
    </source>
</reference>
<dbReference type="UniPathway" id="UPA00391"/>
<dbReference type="EMBL" id="SIHI01000017">
    <property type="protein sequence ID" value="TWT49900.1"/>
    <property type="molecule type" value="Genomic_DNA"/>
</dbReference>
<dbReference type="PIRSF" id="PIRSF000370">
    <property type="entry name" value="QueE"/>
    <property type="match status" value="1"/>
</dbReference>
<feature type="binding site" evidence="8">
    <location>
        <position position="34"/>
    </location>
    <ligand>
        <name>substrate</name>
    </ligand>
</feature>
<evidence type="ECO:0000256" key="4">
    <source>
        <dbReference type="ARBA" id="ARBA00022842"/>
    </source>
</evidence>
<feature type="binding site" evidence="8">
    <location>
        <position position="45"/>
    </location>
    <ligand>
        <name>[4Fe-4S] cluster</name>
        <dbReference type="ChEBI" id="CHEBI:49883"/>
        <note>4Fe-4S-S-AdoMet</note>
    </ligand>
</feature>
<feature type="binding site" evidence="8">
    <location>
        <position position="81"/>
    </location>
    <ligand>
        <name>S-adenosyl-L-methionine</name>
        <dbReference type="ChEBI" id="CHEBI:59789"/>
    </ligand>
</feature>
<feature type="binding site" evidence="8">
    <location>
        <position position="42"/>
    </location>
    <ligand>
        <name>[4Fe-4S] cluster</name>
        <dbReference type="ChEBI" id="CHEBI:49883"/>
        <note>4Fe-4S-S-AdoMet</note>
    </ligand>
</feature>
<keyword evidence="5 8" id="KW-0408">Iron</keyword>
<evidence type="ECO:0000313" key="11">
    <source>
        <dbReference type="Proteomes" id="UP000317243"/>
    </source>
</evidence>
<dbReference type="InterPro" id="IPR024924">
    <property type="entry name" value="7-CO-7-deazaguanine_synth-like"/>
</dbReference>
<evidence type="ECO:0000256" key="6">
    <source>
        <dbReference type="ARBA" id="ARBA00023014"/>
    </source>
</evidence>
<dbReference type="SFLD" id="SFLDS00029">
    <property type="entry name" value="Radical_SAM"/>
    <property type="match status" value="1"/>
</dbReference>
<comment type="caution">
    <text evidence="10">The sequence shown here is derived from an EMBL/GenBank/DDBJ whole genome shotgun (WGS) entry which is preliminary data.</text>
</comment>
<feature type="binding site" evidence="8">
    <location>
        <begin position="19"/>
        <end position="21"/>
    </location>
    <ligand>
        <name>substrate</name>
    </ligand>
</feature>
<gene>
    <name evidence="8 10" type="primary">queE</name>
    <name evidence="10" type="ORF">KOR42_38520</name>
</gene>
<feature type="binding site" evidence="8">
    <location>
        <position position="47"/>
    </location>
    <ligand>
        <name>Mg(2+)</name>
        <dbReference type="ChEBI" id="CHEBI:18420"/>
    </ligand>
</feature>
<keyword evidence="1 8" id="KW-0004">4Fe-4S</keyword>
<dbReference type="EC" id="4.3.99.3" evidence="8"/>
<protein>
    <recommendedName>
        <fullName evidence="8">7-carboxy-7-deazaguanine synthase</fullName>
        <shortName evidence="8">CDG synthase</shortName>
        <ecNumber evidence="8">4.3.99.3</ecNumber>
    </recommendedName>
    <alternativeName>
        <fullName evidence="8">Queuosine biosynthesis protein QueE</fullName>
    </alternativeName>
</protein>
<comment type="pathway">
    <text evidence="8">Purine metabolism; 7-cyano-7-deazaguanine biosynthesis.</text>
</comment>
<dbReference type="Gene3D" id="3.20.20.70">
    <property type="entry name" value="Aldolase class I"/>
    <property type="match status" value="1"/>
</dbReference>
<comment type="cofactor">
    <cofactor evidence="8">
        <name>Mg(2+)</name>
        <dbReference type="ChEBI" id="CHEBI:18420"/>
    </cofactor>
</comment>
<evidence type="ECO:0000259" key="9">
    <source>
        <dbReference type="PROSITE" id="PS51918"/>
    </source>
</evidence>
<dbReference type="SUPFAM" id="SSF102114">
    <property type="entry name" value="Radical SAM enzymes"/>
    <property type="match status" value="1"/>
</dbReference>
<evidence type="ECO:0000256" key="5">
    <source>
        <dbReference type="ARBA" id="ARBA00023004"/>
    </source>
</evidence>
<dbReference type="Proteomes" id="UP000317243">
    <property type="component" value="Unassembled WGS sequence"/>
</dbReference>
<comment type="subunit">
    <text evidence="8">Homodimer.</text>
</comment>
<dbReference type="GO" id="GO:0051539">
    <property type="term" value="F:4 iron, 4 sulfur cluster binding"/>
    <property type="evidence" value="ECO:0007669"/>
    <property type="project" value="UniProtKB-UniRule"/>
</dbReference>
<comment type="caution">
    <text evidence="8">Lacks conserved residue(s) required for the propagation of feature annotation.</text>
</comment>
<dbReference type="InterPro" id="IPR013785">
    <property type="entry name" value="Aldolase_TIM"/>
</dbReference>
<name>A0A5C5WGW9_9PLAN</name>
<dbReference type="InterPro" id="IPR007197">
    <property type="entry name" value="rSAM"/>
</dbReference>
<comment type="similarity">
    <text evidence="8">Belongs to the radical SAM superfamily. 7-carboxy-7-deazaguanine synthase family.</text>
</comment>
<dbReference type="AlphaFoldDB" id="A0A5C5WGW9"/>
<feature type="binding site" evidence="8">
    <location>
        <begin position="123"/>
        <end position="125"/>
    </location>
    <ligand>
        <name>S-adenosyl-L-methionine</name>
        <dbReference type="ChEBI" id="CHEBI:59789"/>
    </ligand>
</feature>